<keyword evidence="1" id="KW-0812">Transmembrane</keyword>
<dbReference type="PANTHER" id="PTHR38684:SF1">
    <property type="entry name" value="PROTEIN AMPE"/>
    <property type="match status" value="1"/>
</dbReference>
<dbReference type="GO" id="GO:0009236">
    <property type="term" value="P:cobalamin biosynthetic process"/>
    <property type="evidence" value="ECO:0007669"/>
    <property type="project" value="UniProtKB-UniPathway"/>
</dbReference>
<dbReference type="HOGENOM" id="CLU_054212_2_1_6"/>
<name>A0A075JX42_9GAMM</name>
<feature type="transmembrane region" description="Helical" evidence="1">
    <location>
        <begin position="143"/>
        <end position="161"/>
    </location>
</feature>
<accession>A0A075JX42</accession>
<dbReference type="Proteomes" id="UP000027987">
    <property type="component" value="Chromosome"/>
</dbReference>
<evidence type="ECO:0000313" key="3">
    <source>
        <dbReference type="Proteomes" id="UP000027987"/>
    </source>
</evidence>
<organism evidence="2 3">
    <name type="scientific">Dyella japonica A8</name>
    <dbReference type="NCBI Taxonomy" id="1217721"/>
    <lineage>
        <taxon>Bacteria</taxon>
        <taxon>Pseudomonadati</taxon>
        <taxon>Pseudomonadota</taxon>
        <taxon>Gammaproteobacteria</taxon>
        <taxon>Lysobacterales</taxon>
        <taxon>Rhodanobacteraceae</taxon>
        <taxon>Dyella</taxon>
    </lineage>
</organism>
<proteinExistence type="predicted"/>
<dbReference type="STRING" id="1217721.HY57_03980"/>
<dbReference type="OrthoDB" id="9811967at2"/>
<protein>
    <submittedName>
        <fullName evidence="2">Membrane protein required for beta-lactamase induction</fullName>
    </submittedName>
</protein>
<evidence type="ECO:0000256" key="1">
    <source>
        <dbReference type="SAM" id="Phobius"/>
    </source>
</evidence>
<feature type="transmembrane region" description="Helical" evidence="1">
    <location>
        <begin position="46"/>
        <end position="65"/>
    </location>
</feature>
<dbReference type="EMBL" id="CP008884">
    <property type="protein sequence ID" value="AIF46479.1"/>
    <property type="molecule type" value="Genomic_DNA"/>
</dbReference>
<dbReference type="PANTHER" id="PTHR38684">
    <property type="entry name" value="PROTEIN AMPE"/>
    <property type="match status" value="1"/>
</dbReference>
<dbReference type="RefSeq" id="WP_019465558.1">
    <property type="nucleotide sequence ID" value="NZ_ALOY01000158.1"/>
</dbReference>
<reference evidence="2 3" key="1">
    <citation type="submission" date="2014-07" db="EMBL/GenBank/DDBJ databases">
        <title>Complete Genome Sequence of Dyella japonica Strain A8 Isolated from Malaysian Tropical Soil.</title>
        <authorList>
            <person name="Hui R.K.H."/>
            <person name="Chen J.-W."/>
            <person name="Chan K.-G."/>
            <person name="Leung F.C.C."/>
        </authorList>
    </citation>
    <scope>NUCLEOTIDE SEQUENCE [LARGE SCALE GENOMIC DNA]</scope>
    <source>
        <strain evidence="2 3">A8</strain>
    </source>
</reference>
<keyword evidence="1" id="KW-0472">Membrane</keyword>
<dbReference type="PATRIC" id="fig|1217721.7.peg.834"/>
<keyword evidence="3" id="KW-1185">Reference proteome</keyword>
<dbReference type="KEGG" id="dja:HY57_03980"/>
<gene>
    <name evidence="2" type="ORF">HY57_03980</name>
</gene>
<evidence type="ECO:0000313" key="2">
    <source>
        <dbReference type="EMBL" id="AIF46479.1"/>
    </source>
</evidence>
<dbReference type="Pfam" id="PF03186">
    <property type="entry name" value="CobD_Cbib"/>
    <property type="match status" value="1"/>
</dbReference>
<dbReference type="UniPathway" id="UPA00148"/>
<dbReference type="GO" id="GO:0046677">
    <property type="term" value="P:response to antibiotic"/>
    <property type="evidence" value="ECO:0007669"/>
    <property type="project" value="TreeGrafter"/>
</dbReference>
<keyword evidence="1" id="KW-1133">Transmembrane helix</keyword>
<dbReference type="AlphaFoldDB" id="A0A075JX42"/>
<dbReference type="InterPro" id="IPR052966">
    <property type="entry name" value="Beta-lactamase_Reg"/>
</dbReference>
<dbReference type="InterPro" id="IPR004485">
    <property type="entry name" value="Cobalamin_biosynth_CobD/CbiB"/>
</dbReference>
<dbReference type="GO" id="GO:0005886">
    <property type="term" value="C:plasma membrane"/>
    <property type="evidence" value="ECO:0007669"/>
    <property type="project" value="TreeGrafter"/>
</dbReference>
<dbReference type="GO" id="GO:0048472">
    <property type="term" value="F:threonine-phosphate decarboxylase activity"/>
    <property type="evidence" value="ECO:0007669"/>
    <property type="project" value="InterPro"/>
</dbReference>
<sequence>MAVSLLSALIALGLVHVMPQLAHWRGDGGFRRWVAQLGDTAGPARVAVTLGVPVVLCLVAIWLIHLLPGTDFLRLAFSFVVLLYCFGPHAYEADLETIIKAPDQPSREAAAQALSDDGEPVAWHAVALGEATAYAALHRRFGVLLWFFLLGPAGALLYRLAQTLGRDQTLRLDTPARSAARSFANVADWLPAQLMVFTLALVGHWDAVIGAWKRWHQQQSPNSWYVEGPGFLGAAARADVQVDIEAGDGYAEERIDTLAELIRLRGALLRALLAWLSLVALIVLAGWTA</sequence>
<feature type="transmembrane region" description="Helical" evidence="1">
    <location>
        <begin position="267"/>
        <end position="287"/>
    </location>
</feature>